<accession>A0AA37XBV5</accession>
<dbReference type="Gene3D" id="3.30.1240.10">
    <property type="match status" value="1"/>
</dbReference>
<name>A0AA37XBV5_9MICO</name>
<dbReference type="AlphaFoldDB" id="A0AA37XBV5"/>
<proteinExistence type="predicted"/>
<comment type="caution">
    <text evidence="1">The sequence shown here is derived from an EMBL/GenBank/DDBJ whole genome shotgun (WGS) entry which is preliminary data.</text>
</comment>
<dbReference type="SUPFAM" id="SSF56784">
    <property type="entry name" value="HAD-like"/>
    <property type="match status" value="1"/>
</dbReference>
<evidence type="ECO:0000313" key="1">
    <source>
        <dbReference type="EMBL" id="GMA29143.1"/>
    </source>
</evidence>
<dbReference type="EMBL" id="BSUL01000001">
    <property type="protein sequence ID" value="GMA29143.1"/>
    <property type="molecule type" value="Genomic_DNA"/>
</dbReference>
<reference evidence="1 2" key="1">
    <citation type="journal article" date="2014" name="Int. J. Syst. Evol. Microbiol.">
        <title>Complete genome sequence of Corynebacterium casei LMG S-19264T (=DSM 44701T), isolated from a smear-ripened cheese.</title>
        <authorList>
            <consortium name="US DOE Joint Genome Institute (JGI-PGF)"/>
            <person name="Walter F."/>
            <person name="Albersmeier A."/>
            <person name="Kalinowski J."/>
            <person name="Ruckert C."/>
        </authorList>
    </citation>
    <scope>NUCLEOTIDE SEQUENCE [LARGE SCALE GENOMIC DNA]</scope>
    <source>
        <strain evidence="1 2">NBRC 112289</strain>
    </source>
</reference>
<organism evidence="1 2">
    <name type="scientific">Arenivirga flava</name>
    <dbReference type="NCBI Taxonomy" id="1930060"/>
    <lineage>
        <taxon>Bacteria</taxon>
        <taxon>Bacillati</taxon>
        <taxon>Actinomycetota</taxon>
        <taxon>Actinomycetes</taxon>
        <taxon>Micrococcales</taxon>
        <taxon>Microbacteriaceae</taxon>
        <taxon>Arenivirga</taxon>
    </lineage>
</organism>
<dbReference type="PANTHER" id="PTHR10000:SF8">
    <property type="entry name" value="HAD SUPERFAMILY HYDROLASE-LIKE, TYPE 3"/>
    <property type="match status" value="1"/>
</dbReference>
<sequence>MSPATDAERWLIALDIDGTILQSDGTITDAVIEQVGRMRDAGHEVMLATGRGVGMTLPILDRLGLLSQHVVCANGAITLKRDADAPMGWSRHRVETFDPTGALDATRVVLEQAHFAIEDERGFALYTGDFPAGSLGEDSRQVEFEELYGVRATRLVVYSPDHDEEEFLHVVEGLGLHQVAYNVGWTAWLDIAPEGVDKASALEQVRADLGIPRERCLAIGDGRNDIEMLAWAAEHGRGVAMGNAPAEVVAAASEQTGTEFEDGVAQVFAAWR</sequence>
<dbReference type="GO" id="GO:0016791">
    <property type="term" value="F:phosphatase activity"/>
    <property type="evidence" value="ECO:0007669"/>
    <property type="project" value="TreeGrafter"/>
</dbReference>
<dbReference type="PANTHER" id="PTHR10000">
    <property type="entry name" value="PHOSPHOSERINE PHOSPHATASE"/>
    <property type="match status" value="1"/>
</dbReference>
<dbReference type="InterPro" id="IPR036412">
    <property type="entry name" value="HAD-like_sf"/>
</dbReference>
<dbReference type="InterPro" id="IPR023214">
    <property type="entry name" value="HAD_sf"/>
</dbReference>
<evidence type="ECO:0000313" key="2">
    <source>
        <dbReference type="Proteomes" id="UP001157160"/>
    </source>
</evidence>
<dbReference type="GO" id="GO:0005829">
    <property type="term" value="C:cytosol"/>
    <property type="evidence" value="ECO:0007669"/>
    <property type="project" value="TreeGrafter"/>
</dbReference>
<gene>
    <name evidence="1" type="ORF">GCM10025874_23960</name>
</gene>
<protein>
    <submittedName>
        <fullName evidence="1">Haloacid dehalogenase</fullName>
    </submittedName>
</protein>
<dbReference type="Pfam" id="PF08282">
    <property type="entry name" value="Hydrolase_3"/>
    <property type="match status" value="1"/>
</dbReference>
<keyword evidence="2" id="KW-1185">Reference proteome</keyword>
<dbReference type="RefSeq" id="WP_284232968.1">
    <property type="nucleotide sequence ID" value="NZ_BSUL01000001.1"/>
</dbReference>
<dbReference type="GO" id="GO:0000287">
    <property type="term" value="F:magnesium ion binding"/>
    <property type="evidence" value="ECO:0007669"/>
    <property type="project" value="TreeGrafter"/>
</dbReference>
<dbReference type="Proteomes" id="UP001157160">
    <property type="component" value="Unassembled WGS sequence"/>
</dbReference>
<dbReference type="Gene3D" id="3.40.50.1000">
    <property type="entry name" value="HAD superfamily/HAD-like"/>
    <property type="match status" value="1"/>
</dbReference>